<sequence length="1049" mass="115831">MNEIHTKEGRIEFLNFKQLRIITTSLLLFQNFLFPITAFAVEASSDTEVVESTTTQEEAPVNQEETTPAQVNEVAETKETTEAVATPEQPQTEQPTSVSEETPPTAEEVPVVQGPPALEAQTTNEAISEMPADTSQTQSAPIIDVPPLLRQARAALFNLPNLDKLEPTLRAYGQSSYIEGVLQKAINNQQVTLGAAVGSYQTLSIPFSTYSSVTQDEDRGWISQIASNTTQPEYYYQKMFYGNAPSYPNTFELTDLVRSGVPSYLDVTANISIPSTSNTRVLNVTITRKQTTTEAESSFSISGNLKLGTTAIAVGASSDFPKDIKILEYTNTTLGTIKVKNEAPTHAIKSDVTVEAQRDKVLPTATIKSWFSTLPSNADSYTYQVTSGPSTWEPGTSGKATVTVSSGGTSMDYSTNYKVEDTLPPTGTAQQGNFEANRSRDFTQEELRTLVSDLNDNWTESKNITFKTDNKLSDYPPNDELRYIALSVMDEAGNTLKLSPRAYIKDTLPPEGKLKDSLVYDLGSAEPNLRELLDGDPSDNWTLPEDIKLAITFENGKKFSELPVGEHAFTLTLTDESNNSTELKGKLTIRSSFAIQSDVIVEAQRDKDLSRDILKSWFTTLPEDADDYDYEVTSGPELWAPKDTGEATVTVKNKNTNSSQQFTTNYSVRDTLAPNGKLKDSLEFDEGSAEPDLHELLDGDPTDNWTLPEDIKLAITFENGKKFSELPVGEHNFTLTLTDESNNSTELKGKLTIRSSFAIQSDVIVEAQRDKELSLGILKSWFTTLPEKTDDYDYQVVTGPETWAPKDTGKVTVSVRNKNTNNTQQFTTNYTVRDTLAPNGKLKDALEFEEGSAEPDLRKLLDGDPTDNWSFPDDIKLAITFENGKKFSELPVGEHAFTLTLTDESNNSTELKGSLHIFSKNKYIDVVIPAKMNFAQDKSSDGIVSPIYKIQNNSERALTVSVDSMTSIEQTERLPELTLGMKNTQQNQEILLVSNGQNLSNSVELGTLSPEKSVYQFSFFGSAGPNIDLEALLVPIKPVYTMKLHFKVQ</sequence>
<dbReference type="Proteomes" id="UP000192477">
    <property type="component" value="Unassembled WGS sequence"/>
</dbReference>
<proteinExistence type="predicted"/>
<comment type="caution">
    <text evidence="2">The sequence shown here is derived from an EMBL/GenBank/DDBJ whole genome shotgun (WGS) entry which is preliminary data.</text>
</comment>
<evidence type="ECO:0000313" key="2">
    <source>
        <dbReference type="EMBL" id="OQO68123.1"/>
    </source>
</evidence>
<evidence type="ECO:0000313" key="3">
    <source>
        <dbReference type="Proteomes" id="UP000192477"/>
    </source>
</evidence>
<gene>
    <name evidence="2" type="ORF">BH747_12820</name>
</gene>
<accession>A0A1V8Y694</accession>
<feature type="compositionally biased region" description="Low complexity" evidence="1">
    <location>
        <begin position="82"/>
        <end position="112"/>
    </location>
</feature>
<dbReference type="EMBL" id="MJEA01000020">
    <property type="protein sequence ID" value="OQO68123.1"/>
    <property type="molecule type" value="Genomic_DNA"/>
</dbReference>
<evidence type="ECO:0000256" key="1">
    <source>
        <dbReference type="SAM" id="MobiDB-lite"/>
    </source>
</evidence>
<organism evidence="2 3">
    <name type="scientific">Enterococcus villorum</name>
    <dbReference type="NCBI Taxonomy" id="112904"/>
    <lineage>
        <taxon>Bacteria</taxon>
        <taxon>Bacillati</taxon>
        <taxon>Bacillota</taxon>
        <taxon>Bacilli</taxon>
        <taxon>Lactobacillales</taxon>
        <taxon>Enterococcaceae</taxon>
        <taxon>Enterococcus</taxon>
    </lineage>
</organism>
<feature type="region of interest" description="Disordered" evidence="1">
    <location>
        <begin position="50"/>
        <end position="117"/>
    </location>
</feature>
<feature type="compositionally biased region" description="Low complexity" evidence="1">
    <location>
        <begin position="50"/>
        <end position="59"/>
    </location>
</feature>
<name>A0A1V8Y694_9ENTE</name>
<reference evidence="2 3" key="1">
    <citation type="journal article" date="2017" name="BMC Microbiol.">
        <title>Comparative genomics of Enterococcus spp. isolated from bovine feces.</title>
        <authorList>
            <person name="Beukers A.G."/>
            <person name="Zaheer R."/>
            <person name="Goji N."/>
            <person name="Amoako K.K."/>
            <person name="Chaves A.V."/>
            <person name="Ward M.P."/>
            <person name="McAllister T.A."/>
        </authorList>
    </citation>
    <scope>NUCLEOTIDE SEQUENCE [LARGE SCALE GENOMIC DNA]</scope>
    <source>
        <strain evidence="2 3">F1129D 143</strain>
    </source>
</reference>
<protein>
    <submittedName>
        <fullName evidence="2">Uncharacterized protein</fullName>
    </submittedName>
</protein>
<dbReference type="AlphaFoldDB" id="A0A1V8Y694"/>
<dbReference type="STRING" id="112904.BH747_12820"/>